<dbReference type="InParanoid" id="K0ILJ1"/>
<reference evidence="1 2" key="1">
    <citation type="journal article" date="2012" name="Environ. Microbiol.">
        <title>The genome of the ammonia-oxidizing Candidatus Nitrososphaera gargensis: insights into metabolic versatility and environmental adaptations.</title>
        <authorList>
            <person name="Spang A."/>
            <person name="Poehlein A."/>
            <person name="Offre P."/>
            <person name="Zumbragel S."/>
            <person name="Haider S."/>
            <person name="Rychlik N."/>
            <person name="Nowka B."/>
            <person name="Schmeisser C."/>
            <person name="Lebedeva E.V."/>
            <person name="Rattei T."/>
            <person name="Bohm C."/>
            <person name="Schmid M."/>
            <person name="Galushko A."/>
            <person name="Hatzenpichler R."/>
            <person name="Weinmaier T."/>
            <person name="Daniel R."/>
            <person name="Schleper C."/>
            <person name="Spieck E."/>
            <person name="Streit W."/>
            <person name="Wagner M."/>
        </authorList>
    </citation>
    <scope>NUCLEOTIDE SEQUENCE [LARGE SCALE GENOMIC DNA]</scope>
    <source>
        <strain evidence="2">Ga9.2</strain>
    </source>
</reference>
<dbReference type="HOGENOM" id="CLU_1745605_0_0_2"/>
<sequence>MQDSSATPLVRFSDFLGIGYFGDNRQHIIAPIFDLQQSAERAWARVMEPQLFHAVFVEHTGKYEFIAYPVELKPDKINHILYRSFSSLDSLHKFKSSYGGRTFIKFGWHDLTKPQKFDVLAQYAMVDSVEFVKVDEIRSGTLVDQIRRS</sequence>
<dbReference type="Proteomes" id="UP000008037">
    <property type="component" value="Chromosome"/>
</dbReference>
<organism evidence="1 2">
    <name type="scientific">Nitrososphaera gargensis (strain Ga9.2)</name>
    <dbReference type="NCBI Taxonomy" id="1237085"/>
    <lineage>
        <taxon>Archaea</taxon>
        <taxon>Nitrososphaerota</taxon>
        <taxon>Nitrososphaeria</taxon>
        <taxon>Nitrososphaerales</taxon>
        <taxon>Nitrososphaeraceae</taxon>
        <taxon>Nitrososphaera</taxon>
    </lineage>
</organism>
<evidence type="ECO:0000313" key="2">
    <source>
        <dbReference type="Proteomes" id="UP000008037"/>
    </source>
</evidence>
<dbReference type="EMBL" id="CP002408">
    <property type="protein sequence ID" value="AFU60453.1"/>
    <property type="molecule type" value="Genomic_DNA"/>
</dbReference>
<keyword evidence="2" id="KW-1185">Reference proteome</keyword>
<name>K0ILJ1_NITGG</name>
<dbReference type="OrthoDB" id="7069at2157"/>
<protein>
    <submittedName>
        <fullName evidence="1">Uncharacterized protein</fullName>
    </submittedName>
</protein>
<dbReference type="RefSeq" id="WP_015020985.1">
    <property type="nucleotide sequence ID" value="NC_018719.1"/>
</dbReference>
<proteinExistence type="predicted"/>
<accession>K0ILJ1</accession>
<dbReference type="BioCyc" id="CNIT1237085:G1324-3541-MONOMER"/>
<dbReference type="KEGG" id="nga:Ngar_c35400"/>
<gene>
    <name evidence="1" type="ordered locus">Ngar_c35400</name>
</gene>
<evidence type="ECO:0000313" key="1">
    <source>
        <dbReference type="EMBL" id="AFU60453.1"/>
    </source>
</evidence>
<dbReference type="AlphaFoldDB" id="K0ILJ1"/>
<dbReference type="STRING" id="1237085.Ngar_c35400"/>
<dbReference type="GeneID" id="13797351"/>